<evidence type="ECO:0000313" key="2">
    <source>
        <dbReference type="Proteomes" id="UP001163156"/>
    </source>
</evidence>
<reference evidence="1" key="1">
    <citation type="submission" date="2022-10" db="EMBL/GenBank/DDBJ databases">
        <title>Algoriphagus sp. a novel bacteria isolate from halophytes salicornia europaea.</title>
        <authorList>
            <person name="Peng Y."/>
            <person name="Jiang L."/>
            <person name="Lee J."/>
        </authorList>
    </citation>
    <scope>NUCLEOTIDE SEQUENCE</scope>
    <source>
        <strain evidence="1">TR-M5</strain>
    </source>
</reference>
<dbReference type="Proteomes" id="UP001163156">
    <property type="component" value="Chromosome"/>
</dbReference>
<sequence length="149" mass="16988">MNLSIIPTLLLAISLQGNPVQIEELLGKWQLVYFEAIARLKNSPRFQNSSPAMKADLDYKIKNRLENTVYQFVEGDSLFYNDYQNRDVVQKRAKIEISPDNVLTIFDGKSSRKAKIVSLEEDKLVLEPISDGEGAGKLTFERIIPEKKK</sequence>
<accession>A0ABY6MGR1</accession>
<keyword evidence="2" id="KW-1185">Reference proteome</keyword>
<gene>
    <name evidence="1" type="ORF">OM944_17180</name>
</gene>
<protein>
    <recommendedName>
        <fullName evidence="3">Lipocalin-like domain-containing protein</fullName>
    </recommendedName>
</protein>
<evidence type="ECO:0000313" key="1">
    <source>
        <dbReference type="EMBL" id="UZD22378.1"/>
    </source>
</evidence>
<proteinExistence type="predicted"/>
<dbReference type="EMBL" id="CP110226">
    <property type="protein sequence ID" value="UZD22378.1"/>
    <property type="molecule type" value="Genomic_DNA"/>
</dbReference>
<dbReference type="RefSeq" id="WP_264808846.1">
    <property type="nucleotide sequence ID" value="NZ_CP110226.1"/>
</dbReference>
<name>A0ABY6MGR1_9BACT</name>
<organism evidence="1 2">
    <name type="scientific">Algoriphagus halophytocola</name>
    <dbReference type="NCBI Taxonomy" id="2991499"/>
    <lineage>
        <taxon>Bacteria</taxon>
        <taxon>Pseudomonadati</taxon>
        <taxon>Bacteroidota</taxon>
        <taxon>Cytophagia</taxon>
        <taxon>Cytophagales</taxon>
        <taxon>Cyclobacteriaceae</taxon>
        <taxon>Algoriphagus</taxon>
    </lineage>
</organism>
<evidence type="ECO:0008006" key="3">
    <source>
        <dbReference type="Google" id="ProtNLM"/>
    </source>
</evidence>